<evidence type="ECO:0000313" key="1">
    <source>
        <dbReference type="EMBL" id="CAH3122185.1"/>
    </source>
</evidence>
<organism evidence="1 2">
    <name type="scientific">Porites lobata</name>
    <dbReference type="NCBI Taxonomy" id="104759"/>
    <lineage>
        <taxon>Eukaryota</taxon>
        <taxon>Metazoa</taxon>
        <taxon>Cnidaria</taxon>
        <taxon>Anthozoa</taxon>
        <taxon>Hexacorallia</taxon>
        <taxon>Scleractinia</taxon>
        <taxon>Fungiina</taxon>
        <taxon>Poritidae</taxon>
        <taxon>Porites</taxon>
    </lineage>
</organism>
<dbReference type="EMBL" id="CALNXK010000037">
    <property type="protein sequence ID" value="CAH3122185.1"/>
    <property type="molecule type" value="Genomic_DNA"/>
</dbReference>
<proteinExistence type="predicted"/>
<evidence type="ECO:0008006" key="3">
    <source>
        <dbReference type="Google" id="ProtNLM"/>
    </source>
</evidence>
<reference evidence="1 2" key="1">
    <citation type="submission" date="2022-05" db="EMBL/GenBank/DDBJ databases">
        <authorList>
            <consortium name="Genoscope - CEA"/>
            <person name="William W."/>
        </authorList>
    </citation>
    <scope>NUCLEOTIDE SEQUENCE [LARGE SCALE GENOMIC DNA]</scope>
</reference>
<keyword evidence="2" id="KW-1185">Reference proteome</keyword>
<feature type="non-terminal residue" evidence="1">
    <location>
        <position position="1"/>
    </location>
</feature>
<evidence type="ECO:0000313" key="2">
    <source>
        <dbReference type="Proteomes" id="UP001159405"/>
    </source>
</evidence>
<dbReference type="Proteomes" id="UP001159405">
    <property type="component" value="Unassembled WGS sequence"/>
</dbReference>
<name>A0ABN8NYG2_9CNID</name>
<comment type="caution">
    <text evidence="1">The sequence shown here is derived from an EMBL/GenBank/DDBJ whole genome shotgun (WGS) entry which is preliminary data.</text>
</comment>
<sequence length="58" mass="7155">DEERNEESYQLMVEKQQEICRVKHKRAKWDMGRDAIRSEAQFKRFDQQETRKVNTILK</sequence>
<protein>
    <recommendedName>
        <fullName evidence="3">Pre-mRNA-splicing factor SYF2</fullName>
    </recommendedName>
</protein>
<accession>A0ABN8NYG2</accession>
<gene>
    <name evidence="1" type="ORF">PLOB_00029272</name>
</gene>